<feature type="compositionally biased region" description="Basic and acidic residues" evidence="1">
    <location>
        <begin position="542"/>
        <end position="555"/>
    </location>
</feature>
<reference evidence="3" key="1">
    <citation type="submission" date="2021-12" db="EMBL/GenBank/DDBJ databases">
        <authorList>
            <person name="King R."/>
        </authorList>
    </citation>
    <scope>NUCLEOTIDE SEQUENCE</scope>
</reference>
<dbReference type="PROSITE" id="PS50174">
    <property type="entry name" value="G_PATCH"/>
    <property type="match status" value="1"/>
</dbReference>
<feature type="compositionally biased region" description="Polar residues" evidence="1">
    <location>
        <begin position="160"/>
        <end position="169"/>
    </location>
</feature>
<sequence length="1268" mass="143279">MLNTIYGSKNMRRSNIREDNTNPKTMPLDNLVQQIDSQALAYYLEQTSIFLKSTKKDVWFPRLSPHLDALLVRMIKDVQNITKLLDAFDSKSKIFAIEIIDALKQNQNIYSLSYSYENSNIDHDILVYRKVFKDKQLNSPTKKSNINSSSNSQNKDSESLKPSNKQNTSPDVDWVKATLKFVKDSTLDTLEYPIMSFEEANLVHSVVRLQSDVDVTPLGPLCIELLDAIKLLNETQELKASYLYVASDKVRLSIEKKPLNNNNLKKKKLPPPPPVKSDGKTQEKAELNNKKTSNTVTETKSKFAKKLELLENLDKSFVSTSLKMILDFLSTEEEASVRFRNANEHQCTFIQSACAIAKTPKFYILFPSKTVDVLKNINKILSENQCYDIKIDVAKVQKDNKLRTVSLTKNPRFSEKKSLAKDNDRVHSPNFSLSRSESIDRKNVPKKNVAFQSGGKLEHVTGGIVTVDRASETPMNADKQDKSVPVKDKENIVPKTQIENKNVPVENVKKDTQKNSKIVPTGKSVKTSPITVNKENTQTTDKTPKTKNAEQKLVESKGQTRLSRIDTIKQNESSDTKRAVSVPPQTKDKVDGKTKDTAIATIDNKGLCMRKLKLLNAMSVPMESDIAMRMMKQMGWQGGPLGLRGEGITEPIVPALHLSPGAGLGHVKPQNKSKITGAFRYEFLKEVLYLLKQDWQKRIIEFKTPLTNSQKKYIVNTVRLCNERKEISQESEEAATVVVNEVMEELLCEPDVCVSCAFSVDKGNLVLTKYMKPSEAKEPKTLPTNKDKEIKQKCTKLPILITAKNAKSIGHLCNATGSVATRNGLAIILQFKLLEFLKSDLPDYTIKFDFDLSKKFVAFANFFVQRVNARGTPVCQTSIEYDLGMEILKYAKNKKISVDCDQNSLDKFVVAPFYIEDNLLQRTDCLKNPEPIRQSDSWDVFSVYRSIIFRQPLGKYPNIESKELSDYTNNNNSITVNKNKEDAKIIEEELDEASVEVIQNVIGKDSKVTGNVENCVDDWNEIASDDSFVIKEEVNEKTSANEKMSRDVSFSEEIKQEYKNIVHEDIAVNGQEIPNSNINTDSKRARSDSDDSIKLMKKTKIDAPVTYLFLKPKDSDDISNDQVKKFQSALADKIYTAANRPLLECHGVENGTVIYGCHNEVGVALVKSVASQMEFTVKEHFYREGSNRKMKVIVNSYFGINLKKFFNTIESYNDGLSTESWAVLDVEVSRGQIVLLLDIDHVSLQHIVDNNFRLFAGIDRLRFSIAWD</sequence>
<feature type="compositionally biased region" description="Basic and acidic residues" evidence="1">
    <location>
        <begin position="415"/>
        <end position="427"/>
    </location>
</feature>
<dbReference type="InterPro" id="IPR031961">
    <property type="entry name" value="DUF4780"/>
</dbReference>
<gene>
    <name evidence="3" type="ORF">CHILSU_LOCUS7654</name>
</gene>
<feature type="domain" description="G-patch" evidence="2">
    <location>
        <begin position="623"/>
        <end position="669"/>
    </location>
</feature>
<protein>
    <recommendedName>
        <fullName evidence="2">G-patch domain-containing protein</fullName>
    </recommendedName>
</protein>
<feature type="compositionally biased region" description="Low complexity" evidence="1">
    <location>
        <begin position="138"/>
        <end position="154"/>
    </location>
</feature>
<feature type="region of interest" description="Disordered" evidence="1">
    <location>
        <begin position="1"/>
        <end position="24"/>
    </location>
</feature>
<dbReference type="Pfam" id="PF16012">
    <property type="entry name" value="DUF4780"/>
    <property type="match status" value="1"/>
</dbReference>
<evidence type="ECO:0000259" key="2">
    <source>
        <dbReference type="PROSITE" id="PS50174"/>
    </source>
</evidence>
<feature type="region of interest" description="Disordered" evidence="1">
    <location>
        <begin position="261"/>
        <end position="294"/>
    </location>
</feature>
<feature type="compositionally biased region" description="Basic and acidic residues" evidence="1">
    <location>
        <begin position="1081"/>
        <end position="1091"/>
    </location>
</feature>
<feature type="region of interest" description="Disordered" evidence="1">
    <location>
        <begin position="415"/>
        <end position="439"/>
    </location>
</feature>
<dbReference type="EMBL" id="OU963921">
    <property type="protein sequence ID" value="CAH0404330.1"/>
    <property type="molecule type" value="Genomic_DNA"/>
</dbReference>
<dbReference type="InterPro" id="IPR000467">
    <property type="entry name" value="G_patch_dom"/>
</dbReference>
<feature type="compositionally biased region" description="Basic and acidic residues" evidence="1">
    <location>
        <begin position="277"/>
        <end position="289"/>
    </location>
</feature>
<organism evidence="3 4">
    <name type="scientific">Chilo suppressalis</name>
    <name type="common">Asiatic rice borer moth</name>
    <dbReference type="NCBI Taxonomy" id="168631"/>
    <lineage>
        <taxon>Eukaryota</taxon>
        <taxon>Metazoa</taxon>
        <taxon>Ecdysozoa</taxon>
        <taxon>Arthropoda</taxon>
        <taxon>Hexapoda</taxon>
        <taxon>Insecta</taxon>
        <taxon>Pterygota</taxon>
        <taxon>Neoptera</taxon>
        <taxon>Endopterygota</taxon>
        <taxon>Lepidoptera</taxon>
        <taxon>Glossata</taxon>
        <taxon>Ditrysia</taxon>
        <taxon>Pyraloidea</taxon>
        <taxon>Crambidae</taxon>
        <taxon>Crambinae</taxon>
        <taxon>Chilo</taxon>
    </lineage>
</organism>
<evidence type="ECO:0000313" key="3">
    <source>
        <dbReference type="EMBL" id="CAH0404330.1"/>
    </source>
</evidence>
<accession>A0ABN8B6H2</accession>
<dbReference type="SMART" id="SM00443">
    <property type="entry name" value="G_patch"/>
    <property type="match status" value="1"/>
</dbReference>
<evidence type="ECO:0000256" key="1">
    <source>
        <dbReference type="SAM" id="MobiDB-lite"/>
    </source>
</evidence>
<feature type="region of interest" description="Disordered" evidence="1">
    <location>
        <begin position="138"/>
        <end position="169"/>
    </location>
</feature>
<name>A0ABN8B6H2_CHISP</name>
<feature type="compositionally biased region" description="Polar residues" evidence="1">
    <location>
        <begin position="524"/>
        <end position="541"/>
    </location>
</feature>
<dbReference type="Proteomes" id="UP001153292">
    <property type="component" value="Chromosome 28"/>
</dbReference>
<proteinExistence type="predicted"/>
<feature type="compositionally biased region" description="Basic and acidic residues" evidence="1">
    <location>
        <begin position="563"/>
        <end position="578"/>
    </location>
</feature>
<evidence type="ECO:0000313" key="4">
    <source>
        <dbReference type="Proteomes" id="UP001153292"/>
    </source>
</evidence>
<keyword evidence="4" id="KW-1185">Reference proteome</keyword>
<feature type="region of interest" description="Disordered" evidence="1">
    <location>
        <begin position="519"/>
        <end position="593"/>
    </location>
</feature>
<feature type="region of interest" description="Disordered" evidence="1">
    <location>
        <begin position="1072"/>
        <end position="1091"/>
    </location>
</feature>